<protein>
    <submittedName>
        <fullName evidence="1">Uncharacterized protein</fullName>
    </submittedName>
</protein>
<organism evidence="1">
    <name type="scientific">marine sediment metagenome</name>
    <dbReference type="NCBI Taxonomy" id="412755"/>
    <lineage>
        <taxon>unclassified sequences</taxon>
        <taxon>metagenomes</taxon>
        <taxon>ecological metagenomes</taxon>
    </lineage>
</organism>
<accession>A0A0F8Z339</accession>
<evidence type="ECO:0000313" key="1">
    <source>
        <dbReference type="EMBL" id="KKK88182.1"/>
    </source>
</evidence>
<proteinExistence type="predicted"/>
<dbReference type="EMBL" id="LAZR01050071">
    <property type="protein sequence ID" value="KKK88182.1"/>
    <property type="molecule type" value="Genomic_DNA"/>
</dbReference>
<comment type="caution">
    <text evidence="1">The sequence shown here is derived from an EMBL/GenBank/DDBJ whole genome shotgun (WGS) entry which is preliminary data.</text>
</comment>
<reference evidence="1" key="1">
    <citation type="journal article" date="2015" name="Nature">
        <title>Complex archaea that bridge the gap between prokaryotes and eukaryotes.</title>
        <authorList>
            <person name="Spang A."/>
            <person name="Saw J.H."/>
            <person name="Jorgensen S.L."/>
            <person name="Zaremba-Niedzwiedzka K."/>
            <person name="Martijn J."/>
            <person name="Lind A.E."/>
            <person name="van Eijk R."/>
            <person name="Schleper C."/>
            <person name="Guy L."/>
            <person name="Ettema T.J."/>
        </authorList>
    </citation>
    <scope>NUCLEOTIDE SEQUENCE</scope>
</reference>
<dbReference type="AlphaFoldDB" id="A0A0F8Z339"/>
<gene>
    <name evidence="1" type="ORF">LCGC14_2745770</name>
</gene>
<sequence length="27" mass="3095">MTRTVQICPVGFEFDRVIEGVKQHSCN</sequence>
<feature type="non-terminal residue" evidence="1">
    <location>
        <position position="27"/>
    </location>
</feature>
<name>A0A0F8Z339_9ZZZZ</name>